<feature type="region of interest" description="Disordered" evidence="1">
    <location>
        <begin position="53"/>
        <end position="143"/>
    </location>
</feature>
<accession>A0AB34GSM9</accession>
<comment type="caution">
    <text evidence="2">The sequence shown here is derived from an EMBL/GenBank/DDBJ whole genome shotgun (WGS) entry which is preliminary data.</text>
</comment>
<dbReference type="EMBL" id="JAIQCJ010002123">
    <property type="protein sequence ID" value="KAJ8782172.1"/>
    <property type="molecule type" value="Genomic_DNA"/>
</dbReference>
<keyword evidence="3" id="KW-1185">Reference proteome</keyword>
<evidence type="ECO:0000256" key="1">
    <source>
        <dbReference type="SAM" id="MobiDB-lite"/>
    </source>
</evidence>
<evidence type="ECO:0000313" key="2">
    <source>
        <dbReference type="EMBL" id="KAJ8782172.1"/>
    </source>
</evidence>
<feature type="compositionally biased region" description="Pro residues" evidence="1">
    <location>
        <begin position="65"/>
        <end position="81"/>
    </location>
</feature>
<evidence type="ECO:0000313" key="3">
    <source>
        <dbReference type="Proteomes" id="UP001159641"/>
    </source>
</evidence>
<proteinExistence type="predicted"/>
<gene>
    <name evidence="2" type="ORF">J1605_010364</name>
</gene>
<name>A0AB34GSM9_ESCRO</name>
<dbReference type="Proteomes" id="UP001159641">
    <property type="component" value="Unassembled WGS sequence"/>
</dbReference>
<sequence>MGSATSWLCSIWGGWDGPSKTTSSTVKPRFGIWARAVETADVVCGKCSRGRMQKADGECSLPPSDGAPPPGSYPGPEPEPPGLRSGQAGEPLPSAPRRPPSLDHLPPPAQGFPCLESRKKKTTTSITKSHSRGRKGDETEPPQCLGVLSSSIEVISEFPPPGKCGDGEMPCHTYARILLRVSGDADVTSLEPSLCLYR</sequence>
<organism evidence="2 3">
    <name type="scientific">Eschrichtius robustus</name>
    <name type="common">California gray whale</name>
    <name type="synonym">Eschrichtius gibbosus</name>
    <dbReference type="NCBI Taxonomy" id="9764"/>
    <lineage>
        <taxon>Eukaryota</taxon>
        <taxon>Metazoa</taxon>
        <taxon>Chordata</taxon>
        <taxon>Craniata</taxon>
        <taxon>Vertebrata</taxon>
        <taxon>Euteleostomi</taxon>
        <taxon>Mammalia</taxon>
        <taxon>Eutheria</taxon>
        <taxon>Laurasiatheria</taxon>
        <taxon>Artiodactyla</taxon>
        <taxon>Whippomorpha</taxon>
        <taxon>Cetacea</taxon>
        <taxon>Mysticeti</taxon>
        <taxon>Eschrichtiidae</taxon>
        <taxon>Eschrichtius</taxon>
    </lineage>
</organism>
<feature type="compositionally biased region" description="Pro residues" evidence="1">
    <location>
        <begin position="93"/>
        <end position="110"/>
    </location>
</feature>
<reference evidence="2 3" key="1">
    <citation type="submission" date="2022-11" db="EMBL/GenBank/DDBJ databases">
        <title>Whole genome sequence of Eschrichtius robustus ER-17-0199.</title>
        <authorList>
            <person name="Bruniche-Olsen A."/>
            <person name="Black A.N."/>
            <person name="Fields C.J."/>
            <person name="Walden K."/>
            <person name="Dewoody J.A."/>
        </authorList>
    </citation>
    <scope>NUCLEOTIDE SEQUENCE [LARGE SCALE GENOMIC DNA]</scope>
    <source>
        <strain evidence="2">ER-17-0199</strain>
        <tissue evidence="2">Blubber</tissue>
    </source>
</reference>
<protein>
    <submittedName>
        <fullName evidence="2">Uncharacterized protein</fullName>
    </submittedName>
</protein>
<dbReference type="AlphaFoldDB" id="A0AB34GSM9"/>